<reference evidence="14" key="1">
    <citation type="journal article" date="2017" name="PLoS ONE">
        <title>The Agassiz's desert tortoise genome provides a resource for the conservation of a threatened species.</title>
        <authorList>
            <person name="Tollis M."/>
            <person name="DeNardo D.F."/>
            <person name="Cornelius J.A."/>
            <person name="Dolby G.A."/>
            <person name="Edwards T."/>
            <person name="Henen B.T."/>
            <person name="Karl A.E."/>
            <person name="Murphy R.W."/>
            <person name="Kusumi K."/>
        </authorList>
    </citation>
    <scope>NUCLEOTIDE SEQUENCE [LARGE SCALE GENOMIC DNA]</scope>
</reference>
<feature type="domain" description="G-protein coupled receptors family 1 profile" evidence="12">
    <location>
        <begin position="58"/>
        <end position="257"/>
    </location>
</feature>
<evidence type="ECO:0000256" key="9">
    <source>
        <dbReference type="ARBA" id="ARBA00023224"/>
    </source>
</evidence>
<dbReference type="PROSITE" id="PS50262">
    <property type="entry name" value="G_PROTEIN_RECEP_F1_2"/>
    <property type="match status" value="1"/>
</dbReference>
<dbReference type="GO" id="GO:0004930">
    <property type="term" value="F:G protein-coupled receptor activity"/>
    <property type="evidence" value="ECO:0007669"/>
    <property type="project" value="UniProtKB-KW"/>
</dbReference>
<dbReference type="Ensembl" id="ENSGAGT00000014708.1">
    <property type="protein sequence ID" value="ENSGAGP00000012833.1"/>
    <property type="gene ID" value="ENSGAGG00000009849.1"/>
</dbReference>
<keyword evidence="11" id="KW-0716">Sensory transduction</keyword>
<feature type="transmembrane region" description="Helical" evidence="11">
    <location>
        <begin position="42"/>
        <end position="65"/>
    </location>
</feature>
<proteinExistence type="inferred from homology"/>
<keyword evidence="8 10" id="KW-0675">Receptor</keyword>
<dbReference type="FunFam" id="1.20.1070.10:FF:000015">
    <property type="entry name" value="Olfactory receptor"/>
    <property type="match status" value="1"/>
</dbReference>
<protein>
    <recommendedName>
        <fullName evidence="11">Olfactory receptor</fullName>
    </recommendedName>
</protein>
<comment type="subcellular location">
    <subcellularLocation>
        <location evidence="1 11">Cell membrane</location>
        <topology evidence="1 11">Multi-pass membrane protein</topology>
    </subcellularLocation>
</comment>
<dbReference type="PROSITE" id="PS00237">
    <property type="entry name" value="G_PROTEIN_RECEP_F1_1"/>
    <property type="match status" value="1"/>
</dbReference>
<dbReference type="STRING" id="38772.ENSGAGP00000012833"/>
<keyword evidence="2 11" id="KW-1003">Cell membrane</keyword>
<keyword evidence="3 10" id="KW-0812">Transmembrane</keyword>
<keyword evidence="9 10" id="KW-0807">Transducer</keyword>
<evidence type="ECO:0000313" key="13">
    <source>
        <dbReference type="Ensembl" id="ENSGAGP00000012833.1"/>
    </source>
</evidence>
<dbReference type="InterPro" id="IPR000276">
    <property type="entry name" value="GPCR_Rhodpsn"/>
</dbReference>
<dbReference type="GO" id="GO:0005886">
    <property type="term" value="C:plasma membrane"/>
    <property type="evidence" value="ECO:0007669"/>
    <property type="project" value="UniProtKB-SubCell"/>
</dbReference>
<evidence type="ECO:0000256" key="1">
    <source>
        <dbReference type="ARBA" id="ARBA00004651"/>
    </source>
</evidence>
<accession>A0A452HDC9</accession>
<dbReference type="Proteomes" id="UP000291020">
    <property type="component" value="Unassembled WGS sequence"/>
</dbReference>
<evidence type="ECO:0000256" key="10">
    <source>
        <dbReference type="RuleBase" id="RU000688"/>
    </source>
</evidence>
<dbReference type="InterPro" id="IPR000725">
    <property type="entry name" value="Olfact_rcpt"/>
</dbReference>
<name>A0A452HDC9_9SAUR</name>
<dbReference type="PRINTS" id="PR00245">
    <property type="entry name" value="OLFACTORYR"/>
</dbReference>
<evidence type="ECO:0000256" key="6">
    <source>
        <dbReference type="ARBA" id="ARBA00023040"/>
    </source>
</evidence>
<evidence type="ECO:0000259" key="12">
    <source>
        <dbReference type="PROSITE" id="PS50262"/>
    </source>
</evidence>
<feature type="transmembrane region" description="Helical" evidence="11">
    <location>
        <begin position="214"/>
        <end position="238"/>
    </location>
</feature>
<keyword evidence="7 11" id="KW-0472">Membrane</keyword>
<dbReference type="PRINTS" id="PR00237">
    <property type="entry name" value="GPCRRHODOPSN"/>
</dbReference>
<dbReference type="Pfam" id="PF00001">
    <property type="entry name" value="7tm_1"/>
    <property type="match status" value="1"/>
</dbReference>
<keyword evidence="6 10" id="KW-0297">G-protein coupled receptor</keyword>
<reference evidence="13" key="3">
    <citation type="submission" date="2025-09" db="UniProtKB">
        <authorList>
            <consortium name="Ensembl"/>
        </authorList>
    </citation>
    <scope>IDENTIFICATION</scope>
</reference>
<feature type="transmembrane region" description="Helical" evidence="11">
    <location>
        <begin position="157"/>
        <end position="179"/>
    </location>
</feature>
<evidence type="ECO:0000256" key="11">
    <source>
        <dbReference type="RuleBase" id="RU363047"/>
    </source>
</evidence>
<reference evidence="13" key="2">
    <citation type="submission" date="2025-08" db="UniProtKB">
        <authorList>
            <consortium name="Ensembl"/>
        </authorList>
    </citation>
    <scope>IDENTIFICATION</scope>
</reference>
<dbReference type="SUPFAM" id="SSF81321">
    <property type="entry name" value="Family A G protein-coupled receptor-like"/>
    <property type="match status" value="1"/>
</dbReference>
<dbReference type="InterPro" id="IPR050516">
    <property type="entry name" value="Olfactory_GPCR"/>
</dbReference>
<evidence type="ECO:0000256" key="2">
    <source>
        <dbReference type="ARBA" id="ARBA00022475"/>
    </source>
</evidence>
<evidence type="ECO:0000256" key="5">
    <source>
        <dbReference type="ARBA" id="ARBA00022989"/>
    </source>
</evidence>
<dbReference type="InterPro" id="IPR017452">
    <property type="entry name" value="GPCR_Rhodpsn_7TM"/>
</dbReference>
<keyword evidence="5 11" id="KW-1133">Transmembrane helix</keyword>
<keyword evidence="4 11" id="KW-0552">Olfaction</keyword>
<evidence type="ECO:0000256" key="4">
    <source>
        <dbReference type="ARBA" id="ARBA00022725"/>
    </source>
</evidence>
<organism evidence="13 14">
    <name type="scientific">Gopherus agassizii</name>
    <name type="common">Agassiz's desert tortoise</name>
    <dbReference type="NCBI Taxonomy" id="38772"/>
    <lineage>
        <taxon>Eukaryota</taxon>
        <taxon>Metazoa</taxon>
        <taxon>Chordata</taxon>
        <taxon>Craniata</taxon>
        <taxon>Vertebrata</taxon>
        <taxon>Euteleostomi</taxon>
        <taxon>Archelosauria</taxon>
        <taxon>Testudinata</taxon>
        <taxon>Testudines</taxon>
        <taxon>Cryptodira</taxon>
        <taxon>Durocryptodira</taxon>
        <taxon>Testudinoidea</taxon>
        <taxon>Testudinidae</taxon>
        <taxon>Gopherus</taxon>
    </lineage>
</organism>
<feature type="transmembrane region" description="Helical" evidence="11">
    <location>
        <begin position="118"/>
        <end position="137"/>
    </location>
</feature>
<evidence type="ECO:0000256" key="3">
    <source>
        <dbReference type="ARBA" id="ARBA00022692"/>
    </source>
</evidence>
<dbReference type="Gene3D" id="1.20.1070.10">
    <property type="entry name" value="Rhodopsin 7-helix transmembrane proteins"/>
    <property type="match status" value="1"/>
</dbReference>
<dbReference type="AlphaFoldDB" id="A0A452HDC9"/>
<comment type="similarity">
    <text evidence="10">Belongs to the G-protein coupled receptor 1 family.</text>
</comment>
<sequence length="257" mass="28964">MSSFFKCIAFRVISLSCEENANETAPTEFIIVGFSSLQQLQFFLFGVFLVTYLCTLVGNISIIIIVCMDAQLCTPMYFFLGNLSFLDLCYTTTNVPQMLVQLLVDRKRISYAGCITQLYFFLAFVGTECILLVVMAYDRYVAICNPLHYLVIMRKSLCFQLAGAAWASGFLSSAVHTFFTFQLPFCGANHINYFFCNIPPLLKLSCVDSSLNEIILLAVGVFIGWIPFLCIVLSYFYIISTILKIHSTEGRLKTFSS</sequence>
<dbReference type="PANTHER" id="PTHR26452">
    <property type="entry name" value="OLFACTORY RECEPTOR"/>
    <property type="match status" value="1"/>
</dbReference>
<evidence type="ECO:0000313" key="14">
    <source>
        <dbReference type="Proteomes" id="UP000291020"/>
    </source>
</evidence>
<dbReference type="GO" id="GO:0004984">
    <property type="term" value="F:olfactory receptor activity"/>
    <property type="evidence" value="ECO:0007669"/>
    <property type="project" value="InterPro"/>
</dbReference>
<keyword evidence="14" id="KW-1185">Reference proteome</keyword>
<evidence type="ECO:0000256" key="7">
    <source>
        <dbReference type="ARBA" id="ARBA00023136"/>
    </source>
</evidence>
<feature type="transmembrane region" description="Helical" evidence="11">
    <location>
        <begin position="77"/>
        <end position="98"/>
    </location>
</feature>
<evidence type="ECO:0000256" key="8">
    <source>
        <dbReference type="ARBA" id="ARBA00023170"/>
    </source>
</evidence>